<dbReference type="InterPro" id="IPR053000">
    <property type="entry name" value="WSS1-like_metalloprotease"/>
</dbReference>
<evidence type="ECO:0000256" key="1">
    <source>
        <dbReference type="SAM" id="MobiDB-lite"/>
    </source>
</evidence>
<dbReference type="InterPro" id="IPR013536">
    <property type="entry name" value="WLM_dom"/>
</dbReference>
<dbReference type="PANTHER" id="PTHR46622">
    <property type="entry name" value="DNA-DEPENDENT METALLOPROTEASE WSS1"/>
    <property type="match status" value="1"/>
</dbReference>
<organism evidence="3 4">
    <name type="scientific">Babjeviella inositovora NRRL Y-12698</name>
    <dbReference type="NCBI Taxonomy" id="984486"/>
    <lineage>
        <taxon>Eukaryota</taxon>
        <taxon>Fungi</taxon>
        <taxon>Dikarya</taxon>
        <taxon>Ascomycota</taxon>
        <taxon>Saccharomycotina</taxon>
        <taxon>Pichiomycetes</taxon>
        <taxon>Serinales incertae sedis</taxon>
        <taxon>Babjeviella</taxon>
    </lineage>
</organism>
<dbReference type="STRING" id="984486.A0A1E3QSD8"/>
<dbReference type="EMBL" id="KV454429">
    <property type="protein sequence ID" value="ODQ80626.1"/>
    <property type="molecule type" value="Genomic_DNA"/>
</dbReference>
<keyword evidence="4" id="KW-1185">Reference proteome</keyword>
<accession>A0A1E3QSD8</accession>
<dbReference type="AlphaFoldDB" id="A0A1E3QSD8"/>
<dbReference type="RefSeq" id="XP_018985954.1">
    <property type="nucleotide sequence ID" value="XM_019128515.1"/>
</dbReference>
<reference evidence="4" key="1">
    <citation type="submission" date="2016-05" db="EMBL/GenBank/DDBJ databases">
        <title>Comparative genomics of biotechnologically important yeasts.</title>
        <authorList>
            <consortium name="DOE Joint Genome Institute"/>
            <person name="Riley R."/>
            <person name="Haridas S."/>
            <person name="Wolfe K.H."/>
            <person name="Lopes M.R."/>
            <person name="Hittinger C.T."/>
            <person name="Goker M."/>
            <person name="Salamov A."/>
            <person name="Wisecaver J."/>
            <person name="Long T.M."/>
            <person name="Aerts A.L."/>
            <person name="Barry K."/>
            <person name="Choi C."/>
            <person name="Clum A."/>
            <person name="Coughlan A.Y."/>
            <person name="Deshpande S."/>
            <person name="Douglass A.P."/>
            <person name="Hanson S.J."/>
            <person name="Klenk H.-P."/>
            <person name="Labutti K."/>
            <person name="Lapidus A."/>
            <person name="Lindquist E."/>
            <person name="Lipzen A."/>
            <person name="Meier-Kolthoff J.P."/>
            <person name="Ohm R.A."/>
            <person name="Otillar R.P."/>
            <person name="Pangilinan J."/>
            <person name="Peng Y."/>
            <person name="Rokas A."/>
            <person name="Rosa C.A."/>
            <person name="Scheuner C."/>
            <person name="Sibirny A.A."/>
            <person name="Slot J.C."/>
            <person name="Stielow J.B."/>
            <person name="Sun H."/>
            <person name="Kurtzman C.P."/>
            <person name="Blackwell M."/>
            <person name="Grigoriev I.V."/>
            <person name="Jeffries T.W."/>
        </authorList>
    </citation>
    <scope>NUCLEOTIDE SEQUENCE [LARGE SCALE GENOMIC DNA]</scope>
    <source>
        <strain evidence="4">NRRL Y-12698</strain>
    </source>
</reference>
<gene>
    <name evidence="3" type="ORF">BABINDRAFT_160879</name>
</gene>
<name>A0A1E3QSD8_9ASCO</name>
<feature type="region of interest" description="Disordered" evidence="1">
    <location>
        <begin position="183"/>
        <end position="203"/>
    </location>
</feature>
<dbReference type="GO" id="GO:0005634">
    <property type="term" value="C:nucleus"/>
    <property type="evidence" value="ECO:0007669"/>
    <property type="project" value="TreeGrafter"/>
</dbReference>
<evidence type="ECO:0000259" key="2">
    <source>
        <dbReference type="PROSITE" id="PS51397"/>
    </source>
</evidence>
<dbReference type="OrthoDB" id="49605at2759"/>
<dbReference type="Proteomes" id="UP000094336">
    <property type="component" value="Unassembled WGS sequence"/>
</dbReference>
<feature type="region of interest" description="Disordered" evidence="1">
    <location>
        <begin position="224"/>
        <end position="243"/>
    </location>
</feature>
<evidence type="ECO:0000313" key="3">
    <source>
        <dbReference type="EMBL" id="ODQ80626.1"/>
    </source>
</evidence>
<dbReference type="GO" id="GO:0006281">
    <property type="term" value="P:DNA repair"/>
    <property type="evidence" value="ECO:0007669"/>
    <property type="project" value="TreeGrafter"/>
</dbReference>
<dbReference type="GO" id="GO:0008237">
    <property type="term" value="F:metallopeptidase activity"/>
    <property type="evidence" value="ECO:0007669"/>
    <property type="project" value="TreeGrafter"/>
</dbReference>
<dbReference type="PROSITE" id="PS51397">
    <property type="entry name" value="WLM"/>
    <property type="match status" value="1"/>
</dbReference>
<dbReference type="Pfam" id="PF08325">
    <property type="entry name" value="WLM"/>
    <property type="match status" value="1"/>
</dbReference>
<feature type="compositionally biased region" description="Polar residues" evidence="1">
    <location>
        <begin position="262"/>
        <end position="272"/>
    </location>
</feature>
<feature type="domain" description="WLM" evidence="2">
    <location>
        <begin position="14"/>
        <end position="219"/>
    </location>
</feature>
<proteinExistence type="predicted"/>
<dbReference type="PANTHER" id="PTHR46622:SF1">
    <property type="entry name" value="DNA-DEPENDENT METALLOPROTEASE WSS1"/>
    <property type="match status" value="1"/>
</dbReference>
<dbReference type="GeneID" id="30146368"/>
<protein>
    <recommendedName>
        <fullName evidence="2">WLM domain-containing protein</fullName>
    </recommendedName>
</protein>
<sequence>MSPKRNFKSNSQQLNVSPPTLRITKIASLQRKPLKEDALKLIHDIARLVAPIMHKHNFKVGLLCEMFPKNPGLLGLNMNRGQKVCIRLRYATNELSFLPLGDLIGTMLHELTHNLYGPHDNKFYNFLDGLKTEFHDIQIRGSLQTTGYLSEGATPLGGRSLMAREDRLAKVCQTKLVAEKRRLGSNSELGAEGANPERRTMTKKPLRELILEAVERRLKDSKWCHGDYNDKTQQSEAPDDDDLEIIEPIDVEEDTEKFEPSGGNSNLDNGGIQNEPGDNRRVPHAIFKRRKLKTGEGSTEIIDLSDEEGAPRRNNKAGNPVLLAIKESRMVQDVVVIDLTDG</sequence>
<evidence type="ECO:0000313" key="4">
    <source>
        <dbReference type="Proteomes" id="UP000094336"/>
    </source>
</evidence>
<feature type="region of interest" description="Disordered" evidence="1">
    <location>
        <begin position="252"/>
        <end position="281"/>
    </location>
</feature>